<dbReference type="EMBL" id="PJQD01000043">
    <property type="protein sequence ID" value="POY72990.1"/>
    <property type="molecule type" value="Genomic_DNA"/>
</dbReference>
<proteinExistence type="predicted"/>
<keyword evidence="3" id="KW-1185">Reference proteome</keyword>
<sequence length="308" mass="35376">MQSTTSPREKDGVRLSVWKMWFQILIHKIRWSVTVRHSPRIAEKHPGRPIDDILRIWEESHNNTLSPAFLQTLEPHQLGAIYRQFMSLAVAVFKSSVEWHDEKYLRLSEDVERSLKITELPEVPETPSPERIPNPFPRFEWRQSSLPAKWFPDLLVTLKTVWTFGSGPAAAKPERQHLTATLLEWRENWNLTLGDRTYLARLTPEQSSALDLFVSLTLFNAVKVKIVEEGAARGVEAGFEKAAQYLVSLKLQDVLKEINCPPPLSDHPQHASSSAEHALGSQPRIARRIARTVYGVDPAEWQRRRFGR</sequence>
<evidence type="ECO:0000313" key="3">
    <source>
        <dbReference type="Proteomes" id="UP000237144"/>
    </source>
</evidence>
<name>A0A2S5B888_9BASI</name>
<gene>
    <name evidence="2" type="ORF">BMF94_3976</name>
</gene>
<feature type="region of interest" description="Disordered" evidence="1">
    <location>
        <begin position="260"/>
        <end position="282"/>
    </location>
</feature>
<organism evidence="2 3">
    <name type="scientific">Rhodotorula taiwanensis</name>
    <dbReference type="NCBI Taxonomy" id="741276"/>
    <lineage>
        <taxon>Eukaryota</taxon>
        <taxon>Fungi</taxon>
        <taxon>Dikarya</taxon>
        <taxon>Basidiomycota</taxon>
        <taxon>Pucciniomycotina</taxon>
        <taxon>Microbotryomycetes</taxon>
        <taxon>Sporidiobolales</taxon>
        <taxon>Sporidiobolaceae</taxon>
        <taxon>Rhodotorula</taxon>
    </lineage>
</organism>
<dbReference type="Proteomes" id="UP000237144">
    <property type="component" value="Unassembled WGS sequence"/>
</dbReference>
<accession>A0A2S5B888</accession>
<protein>
    <submittedName>
        <fullName evidence="2">Uncharacterized protein</fullName>
    </submittedName>
</protein>
<reference evidence="2 3" key="1">
    <citation type="journal article" date="2018" name="Front. Microbiol.">
        <title>Prospects for Fungal Bioremediation of Acidic Radioactive Waste Sites: Characterization and Genome Sequence of Rhodotorula taiwanensis MD1149.</title>
        <authorList>
            <person name="Tkavc R."/>
            <person name="Matrosova V.Y."/>
            <person name="Grichenko O.E."/>
            <person name="Gostincar C."/>
            <person name="Volpe R.P."/>
            <person name="Klimenkova P."/>
            <person name="Gaidamakova E.K."/>
            <person name="Zhou C.E."/>
            <person name="Stewart B.J."/>
            <person name="Lyman M.G."/>
            <person name="Malfatti S.A."/>
            <person name="Rubinfeld B."/>
            <person name="Courtot M."/>
            <person name="Singh J."/>
            <person name="Dalgard C.L."/>
            <person name="Hamilton T."/>
            <person name="Frey K.G."/>
            <person name="Gunde-Cimerman N."/>
            <person name="Dugan L."/>
            <person name="Daly M.J."/>
        </authorList>
    </citation>
    <scope>NUCLEOTIDE SEQUENCE [LARGE SCALE GENOMIC DNA]</scope>
    <source>
        <strain evidence="2 3">MD1149</strain>
    </source>
</reference>
<dbReference type="AlphaFoldDB" id="A0A2S5B888"/>
<evidence type="ECO:0000313" key="2">
    <source>
        <dbReference type="EMBL" id="POY72990.1"/>
    </source>
</evidence>
<evidence type="ECO:0000256" key="1">
    <source>
        <dbReference type="SAM" id="MobiDB-lite"/>
    </source>
</evidence>
<comment type="caution">
    <text evidence="2">The sequence shown here is derived from an EMBL/GenBank/DDBJ whole genome shotgun (WGS) entry which is preliminary data.</text>
</comment>